<reference evidence="1 2" key="1">
    <citation type="journal article" date="2017" name="Curr. Biol.">
        <title>Genome architecture and evolution of a unichromosomal asexual nematode.</title>
        <authorList>
            <person name="Fradin H."/>
            <person name="Zegar C."/>
            <person name="Gutwein M."/>
            <person name="Lucas J."/>
            <person name="Kovtun M."/>
            <person name="Corcoran D."/>
            <person name="Baugh L.R."/>
            <person name="Kiontke K."/>
            <person name="Gunsalus K."/>
            <person name="Fitch D.H."/>
            <person name="Piano F."/>
        </authorList>
    </citation>
    <scope>NUCLEOTIDE SEQUENCE [LARGE SCALE GENOMIC DNA]</scope>
    <source>
        <strain evidence="1">PF1309</strain>
    </source>
</reference>
<dbReference type="AlphaFoldDB" id="A0A2A2M307"/>
<name>A0A2A2M307_9BILA</name>
<gene>
    <name evidence="1" type="ORF">WR25_20577</name>
</gene>
<proteinExistence type="predicted"/>
<evidence type="ECO:0000313" key="1">
    <source>
        <dbReference type="EMBL" id="PAV92820.1"/>
    </source>
</evidence>
<evidence type="ECO:0000313" key="2">
    <source>
        <dbReference type="Proteomes" id="UP000218231"/>
    </source>
</evidence>
<keyword evidence="2" id="KW-1185">Reference proteome</keyword>
<protein>
    <submittedName>
        <fullName evidence="1">Uncharacterized protein</fullName>
    </submittedName>
</protein>
<sequence>MPYGRDLRRDMAGFVERIEWTPERVRGDGVVWAYGAVVTGVVAVAGAATGAAGAAITAGATTGVVASGGSVAR</sequence>
<dbReference type="EMBL" id="LIAE01005982">
    <property type="protein sequence ID" value="PAV92820.1"/>
    <property type="molecule type" value="Genomic_DNA"/>
</dbReference>
<organism evidence="1 2">
    <name type="scientific">Diploscapter pachys</name>
    <dbReference type="NCBI Taxonomy" id="2018661"/>
    <lineage>
        <taxon>Eukaryota</taxon>
        <taxon>Metazoa</taxon>
        <taxon>Ecdysozoa</taxon>
        <taxon>Nematoda</taxon>
        <taxon>Chromadorea</taxon>
        <taxon>Rhabditida</taxon>
        <taxon>Rhabditina</taxon>
        <taxon>Rhabditomorpha</taxon>
        <taxon>Rhabditoidea</taxon>
        <taxon>Rhabditidae</taxon>
        <taxon>Diploscapter</taxon>
    </lineage>
</organism>
<comment type="caution">
    <text evidence="1">The sequence shown here is derived from an EMBL/GenBank/DDBJ whole genome shotgun (WGS) entry which is preliminary data.</text>
</comment>
<accession>A0A2A2M307</accession>
<dbReference type="Proteomes" id="UP000218231">
    <property type="component" value="Unassembled WGS sequence"/>
</dbReference>